<protein>
    <recommendedName>
        <fullName evidence="2">Fe2OG dioxygenase domain-containing protein</fullName>
    </recommendedName>
</protein>
<dbReference type="Gene3D" id="2.60.120.330">
    <property type="entry name" value="B-lactam Antibiotic, Isopenicillin N Synthase, Chain"/>
    <property type="match status" value="1"/>
</dbReference>
<evidence type="ECO:0000259" key="2">
    <source>
        <dbReference type="PROSITE" id="PS51471"/>
    </source>
</evidence>
<keyword evidence="1" id="KW-0408">Iron</keyword>
<sequence>MPSPSQFVIIDCSQIDGQYTTDLGNQENFQKFAQDLGDGLSSSGFVYFINHGVSSTTFEEVFQQSKQFFELDSDIKIKYKKVDPAKNFHGYTPPTSEEIANESNKASRDFKESFSFVGREICGANYPSETPHLRQSVLNFHHAMSSFSKKVMLALGLYLKLDDPEFLLKHHKSLDGLLNPDIHPWIDIRSNSYLALDDEEIASLPDDALRLTEHSDWGTLTFLLQDNVGGLEAKITDKCGDNIWVSVPPIAGSILLNSGLMLEMWSGGRFHATAHRVRLIKERAKEVRQSLAWFVAPDGDTRVNMLVDKKQGYVWSHTYPPPGNESASEYFQERIKGIYATRYKY</sequence>
<dbReference type="InterPro" id="IPR050231">
    <property type="entry name" value="Iron_ascorbate_oxido_reductase"/>
</dbReference>
<keyword evidence="1" id="KW-0479">Metal-binding</keyword>
<dbReference type="Pfam" id="PF03171">
    <property type="entry name" value="2OG-FeII_Oxy"/>
    <property type="match status" value="1"/>
</dbReference>
<feature type="domain" description="Fe2OG dioxygenase" evidence="2">
    <location>
        <begin position="184"/>
        <end position="297"/>
    </location>
</feature>
<dbReference type="EMBL" id="LNIX01000002">
    <property type="protein sequence ID" value="OXA61156.1"/>
    <property type="molecule type" value="Genomic_DNA"/>
</dbReference>
<keyword evidence="4" id="KW-1185">Reference proteome</keyword>
<dbReference type="InterPro" id="IPR026992">
    <property type="entry name" value="DIOX_N"/>
</dbReference>
<dbReference type="InterPro" id="IPR027443">
    <property type="entry name" value="IPNS-like_sf"/>
</dbReference>
<name>A0A226EX06_FOLCA</name>
<dbReference type="PANTHER" id="PTHR47990">
    <property type="entry name" value="2-OXOGLUTARATE (2OG) AND FE(II)-DEPENDENT OXYGENASE SUPERFAMILY PROTEIN-RELATED"/>
    <property type="match status" value="1"/>
</dbReference>
<dbReference type="OMA" id="CRLLHYF"/>
<keyword evidence="1" id="KW-0560">Oxidoreductase</keyword>
<evidence type="ECO:0000313" key="4">
    <source>
        <dbReference type="Proteomes" id="UP000198287"/>
    </source>
</evidence>
<proteinExistence type="inferred from homology"/>
<dbReference type="Proteomes" id="UP000198287">
    <property type="component" value="Unassembled WGS sequence"/>
</dbReference>
<gene>
    <name evidence="3" type="ORF">Fcan01_04830</name>
</gene>
<comment type="similarity">
    <text evidence="1">Belongs to the iron/ascorbate-dependent oxidoreductase family.</text>
</comment>
<reference evidence="3 4" key="1">
    <citation type="submission" date="2015-12" db="EMBL/GenBank/DDBJ databases">
        <title>The genome of Folsomia candida.</title>
        <authorList>
            <person name="Faddeeva A."/>
            <person name="Derks M.F."/>
            <person name="Anvar Y."/>
            <person name="Smit S."/>
            <person name="Van Straalen N."/>
            <person name="Roelofs D."/>
        </authorList>
    </citation>
    <scope>NUCLEOTIDE SEQUENCE [LARGE SCALE GENOMIC DNA]</scope>
    <source>
        <strain evidence="3 4">VU population</strain>
        <tissue evidence="3">Whole body</tissue>
    </source>
</reference>
<evidence type="ECO:0000256" key="1">
    <source>
        <dbReference type="RuleBase" id="RU003682"/>
    </source>
</evidence>
<dbReference type="SUPFAM" id="SSF51197">
    <property type="entry name" value="Clavaminate synthase-like"/>
    <property type="match status" value="1"/>
</dbReference>
<dbReference type="InterPro" id="IPR044861">
    <property type="entry name" value="IPNS-like_FE2OG_OXY"/>
</dbReference>
<dbReference type="GO" id="GO:0016491">
    <property type="term" value="F:oxidoreductase activity"/>
    <property type="evidence" value="ECO:0007669"/>
    <property type="project" value="UniProtKB-KW"/>
</dbReference>
<dbReference type="Pfam" id="PF14226">
    <property type="entry name" value="DIOX_N"/>
    <property type="match status" value="1"/>
</dbReference>
<dbReference type="GO" id="GO:0046872">
    <property type="term" value="F:metal ion binding"/>
    <property type="evidence" value="ECO:0007669"/>
    <property type="project" value="UniProtKB-KW"/>
</dbReference>
<dbReference type="PROSITE" id="PS51471">
    <property type="entry name" value="FE2OG_OXY"/>
    <property type="match status" value="1"/>
</dbReference>
<dbReference type="AlphaFoldDB" id="A0A226EX06"/>
<comment type="caution">
    <text evidence="3">The sequence shown here is derived from an EMBL/GenBank/DDBJ whole genome shotgun (WGS) entry which is preliminary data.</text>
</comment>
<organism evidence="3 4">
    <name type="scientific">Folsomia candida</name>
    <name type="common">Springtail</name>
    <dbReference type="NCBI Taxonomy" id="158441"/>
    <lineage>
        <taxon>Eukaryota</taxon>
        <taxon>Metazoa</taxon>
        <taxon>Ecdysozoa</taxon>
        <taxon>Arthropoda</taxon>
        <taxon>Hexapoda</taxon>
        <taxon>Collembola</taxon>
        <taxon>Entomobryomorpha</taxon>
        <taxon>Isotomoidea</taxon>
        <taxon>Isotomidae</taxon>
        <taxon>Proisotominae</taxon>
        <taxon>Folsomia</taxon>
    </lineage>
</organism>
<dbReference type="InterPro" id="IPR005123">
    <property type="entry name" value="Oxoglu/Fe-dep_dioxygenase_dom"/>
</dbReference>
<evidence type="ECO:0000313" key="3">
    <source>
        <dbReference type="EMBL" id="OXA61156.1"/>
    </source>
</evidence>
<dbReference type="OrthoDB" id="288590at2759"/>
<accession>A0A226EX06</accession>